<organism evidence="7 8">
    <name type="scientific">Pseudoxanthobacter soli DSM 19599</name>
    <dbReference type="NCBI Taxonomy" id="1123029"/>
    <lineage>
        <taxon>Bacteria</taxon>
        <taxon>Pseudomonadati</taxon>
        <taxon>Pseudomonadota</taxon>
        <taxon>Alphaproteobacteria</taxon>
        <taxon>Hyphomicrobiales</taxon>
        <taxon>Segnochrobactraceae</taxon>
        <taxon>Pseudoxanthobacter</taxon>
    </lineage>
</organism>
<dbReference type="RefSeq" id="WP_210215373.1">
    <property type="nucleotide sequence ID" value="NZ_FRXO01000001.1"/>
</dbReference>
<proteinExistence type="predicted"/>
<dbReference type="Proteomes" id="UP000186406">
    <property type="component" value="Unassembled WGS sequence"/>
</dbReference>
<dbReference type="Pfam" id="PF06271">
    <property type="entry name" value="RDD"/>
    <property type="match status" value="1"/>
</dbReference>
<dbReference type="InterPro" id="IPR010432">
    <property type="entry name" value="RDD"/>
</dbReference>
<feature type="domain" description="RDD" evidence="6">
    <location>
        <begin position="26"/>
        <end position="147"/>
    </location>
</feature>
<feature type="transmembrane region" description="Helical" evidence="5">
    <location>
        <begin position="30"/>
        <end position="56"/>
    </location>
</feature>
<dbReference type="AlphaFoldDB" id="A0A1M7Z5V8"/>
<feature type="transmembrane region" description="Helical" evidence="5">
    <location>
        <begin position="116"/>
        <end position="135"/>
    </location>
</feature>
<evidence type="ECO:0000313" key="8">
    <source>
        <dbReference type="Proteomes" id="UP000186406"/>
    </source>
</evidence>
<dbReference type="STRING" id="1123029.SAMN02745172_00229"/>
<feature type="transmembrane region" description="Helical" evidence="5">
    <location>
        <begin position="62"/>
        <end position="81"/>
    </location>
</feature>
<sequence>MSDLSSAQPMVDRPFDRPDLYAGVRRRRMVAFLFDVVMIFVLTLIGAVVVFFLGLFTLGLGWFAYLFLWQGVALVYAAATLGGPRSATPGMRALGLEMRVWNGGAGYPLLAVAHSLLFYLSVSFLTPFVLLVGLIDTRKRLLHDLVLGTVVVDTEAARRPV</sequence>
<keyword evidence="8" id="KW-1185">Reference proteome</keyword>
<comment type="subcellular location">
    <subcellularLocation>
        <location evidence="1">Membrane</location>
        <topology evidence="1">Multi-pass membrane protein</topology>
    </subcellularLocation>
</comment>
<keyword evidence="3 5" id="KW-1133">Transmembrane helix</keyword>
<evidence type="ECO:0000256" key="1">
    <source>
        <dbReference type="ARBA" id="ARBA00004141"/>
    </source>
</evidence>
<keyword evidence="4 5" id="KW-0472">Membrane</keyword>
<name>A0A1M7Z5V8_9HYPH</name>
<evidence type="ECO:0000256" key="4">
    <source>
        <dbReference type="ARBA" id="ARBA00023136"/>
    </source>
</evidence>
<evidence type="ECO:0000313" key="7">
    <source>
        <dbReference type="EMBL" id="SHO60249.1"/>
    </source>
</evidence>
<evidence type="ECO:0000256" key="5">
    <source>
        <dbReference type="SAM" id="Phobius"/>
    </source>
</evidence>
<reference evidence="7 8" key="1">
    <citation type="submission" date="2016-12" db="EMBL/GenBank/DDBJ databases">
        <authorList>
            <person name="Song W.-J."/>
            <person name="Kurnit D.M."/>
        </authorList>
    </citation>
    <scope>NUCLEOTIDE SEQUENCE [LARGE SCALE GENOMIC DNA]</scope>
    <source>
        <strain evidence="7 8">DSM 19599</strain>
    </source>
</reference>
<accession>A0A1M7Z5V8</accession>
<evidence type="ECO:0000256" key="2">
    <source>
        <dbReference type="ARBA" id="ARBA00022692"/>
    </source>
</evidence>
<evidence type="ECO:0000256" key="3">
    <source>
        <dbReference type="ARBA" id="ARBA00022989"/>
    </source>
</evidence>
<dbReference type="GO" id="GO:0016020">
    <property type="term" value="C:membrane"/>
    <property type="evidence" value="ECO:0007669"/>
    <property type="project" value="UniProtKB-SubCell"/>
</dbReference>
<evidence type="ECO:0000259" key="6">
    <source>
        <dbReference type="Pfam" id="PF06271"/>
    </source>
</evidence>
<gene>
    <name evidence="7" type="ORF">SAMN02745172_00229</name>
</gene>
<protein>
    <submittedName>
        <fullName evidence="7">Uncharacterized membrane protein YckC, RDD family</fullName>
    </submittedName>
</protein>
<dbReference type="EMBL" id="FRXO01000001">
    <property type="protein sequence ID" value="SHO60249.1"/>
    <property type="molecule type" value="Genomic_DNA"/>
</dbReference>
<keyword evidence="2 5" id="KW-0812">Transmembrane</keyword>